<comment type="caution">
    <text evidence="2">The sequence shown here is derived from an EMBL/GenBank/DDBJ whole genome shotgun (WGS) entry which is preliminary data.</text>
</comment>
<evidence type="ECO:0000256" key="1">
    <source>
        <dbReference type="SAM" id="MobiDB-lite"/>
    </source>
</evidence>
<dbReference type="Proteomes" id="UP000828390">
    <property type="component" value="Unassembled WGS sequence"/>
</dbReference>
<sequence length="67" mass="7434">MYGTKKGNTMTTISTDSQEPGQTTSVHTKEVVETKRVLQIPGEQNKQPKSNGVKTKKELFTSFFDNG</sequence>
<proteinExistence type="predicted"/>
<reference evidence="2" key="2">
    <citation type="submission" date="2020-11" db="EMBL/GenBank/DDBJ databases">
        <authorList>
            <person name="McCartney M.A."/>
            <person name="Auch B."/>
            <person name="Kono T."/>
            <person name="Mallez S."/>
            <person name="Becker A."/>
            <person name="Gohl D.M."/>
            <person name="Silverstein K.A.T."/>
            <person name="Koren S."/>
            <person name="Bechman K.B."/>
            <person name="Herman A."/>
            <person name="Abrahante J.E."/>
            <person name="Garbe J."/>
        </authorList>
    </citation>
    <scope>NUCLEOTIDE SEQUENCE</scope>
    <source>
        <strain evidence="2">Duluth1</strain>
        <tissue evidence="2">Whole animal</tissue>
    </source>
</reference>
<dbReference type="EMBL" id="JAIWYP010000010">
    <property type="protein sequence ID" value="KAH3750440.1"/>
    <property type="molecule type" value="Genomic_DNA"/>
</dbReference>
<accession>A0A9D4DLB0</accession>
<evidence type="ECO:0000313" key="3">
    <source>
        <dbReference type="Proteomes" id="UP000828390"/>
    </source>
</evidence>
<gene>
    <name evidence="2" type="ORF">DPMN_184963</name>
</gene>
<feature type="compositionally biased region" description="Polar residues" evidence="1">
    <location>
        <begin position="1"/>
        <end position="26"/>
    </location>
</feature>
<name>A0A9D4DLB0_DREPO</name>
<protein>
    <submittedName>
        <fullName evidence="2">Uncharacterized protein</fullName>
    </submittedName>
</protein>
<feature type="region of interest" description="Disordered" evidence="1">
    <location>
        <begin position="1"/>
        <end position="31"/>
    </location>
</feature>
<organism evidence="2 3">
    <name type="scientific">Dreissena polymorpha</name>
    <name type="common">Zebra mussel</name>
    <name type="synonym">Mytilus polymorpha</name>
    <dbReference type="NCBI Taxonomy" id="45954"/>
    <lineage>
        <taxon>Eukaryota</taxon>
        <taxon>Metazoa</taxon>
        <taxon>Spiralia</taxon>
        <taxon>Lophotrochozoa</taxon>
        <taxon>Mollusca</taxon>
        <taxon>Bivalvia</taxon>
        <taxon>Autobranchia</taxon>
        <taxon>Heteroconchia</taxon>
        <taxon>Euheterodonta</taxon>
        <taxon>Imparidentia</taxon>
        <taxon>Neoheterodontei</taxon>
        <taxon>Myida</taxon>
        <taxon>Dreissenoidea</taxon>
        <taxon>Dreissenidae</taxon>
        <taxon>Dreissena</taxon>
    </lineage>
</organism>
<reference evidence="2" key="1">
    <citation type="journal article" date="2019" name="bioRxiv">
        <title>The Genome of the Zebra Mussel, Dreissena polymorpha: A Resource for Invasive Species Research.</title>
        <authorList>
            <person name="McCartney M.A."/>
            <person name="Auch B."/>
            <person name="Kono T."/>
            <person name="Mallez S."/>
            <person name="Zhang Y."/>
            <person name="Obille A."/>
            <person name="Becker A."/>
            <person name="Abrahante J.E."/>
            <person name="Garbe J."/>
            <person name="Badalamenti J.P."/>
            <person name="Herman A."/>
            <person name="Mangelson H."/>
            <person name="Liachko I."/>
            <person name="Sullivan S."/>
            <person name="Sone E.D."/>
            <person name="Koren S."/>
            <person name="Silverstein K.A.T."/>
            <person name="Beckman K.B."/>
            <person name="Gohl D.M."/>
        </authorList>
    </citation>
    <scope>NUCLEOTIDE SEQUENCE</scope>
    <source>
        <strain evidence="2">Duluth1</strain>
        <tissue evidence="2">Whole animal</tissue>
    </source>
</reference>
<evidence type="ECO:0000313" key="2">
    <source>
        <dbReference type="EMBL" id="KAH3750440.1"/>
    </source>
</evidence>
<keyword evidence="3" id="KW-1185">Reference proteome</keyword>
<dbReference type="AlphaFoldDB" id="A0A9D4DLB0"/>